<keyword evidence="1" id="KW-1133">Transmembrane helix</keyword>
<keyword evidence="1" id="KW-0812">Transmembrane</keyword>
<name>A0AAE0JBK0_9PEZI</name>
<reference evidence="3" key="1">
    <citation type="journal article" date="2023" name="Mol. Phylogenet. Evol.">
        <title>Genome-scale phylogeny and comparative genomics of the fungal order Sordariales.</title>
        <authorList>
            <person name="Hensen N."/>
            <person name="Bonometti L."/>
            <person name="Westerberg I."/>
            <person name="Brannstrom I.O."/>
            <person name="Guillou S."/>
            <person name="Cros-Aarteil S."/>
            <person name="Calhoun S."/>
            <person name="Haridas S."/>
            <person name="Kuo A."/>
            <person name="Mondo S."/>
            <person name="Pangilinan J."/>
            <person name="Riley R."/>
            <person name="LaButti K."/>
            <person name="Andreopoulos B."/>
            <person name="Lipzen A."/>
            <person name="Chen C."/>
            <person name="Yan M."/>
            <person name="Daum C."/>
            <person name="Ng V."/>
            <person name="Clum A."/>
            <person name="Steindorff A."/>
            <person name="Ohm R.A."/>
            <person name="Martin F."/>
            <person name="Silar P."/>
            <person name="Natvig D.O."/>
            <person name="Lalanne C."/>
            <person name="Gautier V."/>
            <person name="Ament-Velasquez S.L."/>
            <person name="Kruys A."/>
            <person name="Hutchinson M.I."/>
            <person name="Powell A.J."/>
            <person name="Barry K."/>
            <person name="Miller A.N."/>
            <person name="Grigoriev I.V."/>
            <person name="Debuchy R."/>
            <person name="Gladieux P."/>
            <person name="Hiltunen Thoren M."/>
            <person name="Johannesson H."/>
        </authorList>
    </citation>
    <scope>NUCLEOTIDE SEQUENCE</scope>
    <source>
        <strain evidence="3">CBS 560.94</strain>
    </source>
</reference>
<evidence type="ECO:0000313" key="3">
    <source>
        <dbReference type="EMBL" id="KAK3340634.1"/>
    </source>
</evidence>
<dbReference type="RefSeq" id="XP_062679576.1">
    <property type="nucleotide sequence ID" value="XM_062828430.1"/>
</dbReference>
<feature type="transmembrane region" description="Helical" evidence="1">
    <location>
        <begin position="368"/>
        <end position="386"/>
    </location>
</feature>
<dbReference type="PANTHER" id="PTHR35043:SF7">
    <property type="entry name" value="TRANSCRIPTION FACTOR DOMAIN-CONTAINING PROTEIN"/>
    <property type="match status" value="1"/>
</dbReference>
<feature type="chain" id="PRO_5042280716" evidence="2">
    <location>
        <begin position="23"/>
        <end position="471"/>
    </location>
</feature>
<keyword evidence="4" id="KW-1185">Reference proteome</keyword>
<proteinExistence type="predicted"/>
<sequence length="471" mass="52659">MRLCWLLLGRRLLLVMFGMAQASLKNHKSNELRTVAIASGSSPTPRGPMAPTLYYTRDTPAFTGFHPEPAGRGTKGIIWTCLSTILLSSWSSWHGDAYNPNSSLRTAARESYAEKFMMAFLFPEIGAVLSFDNLFDALQLRKTIRQVGGPDFTNFSLSQAFLFSTRSKLQSSEETQRVGPKELVELVRSGRLSSSDLPTDDEIADKSKRDWTLKSLSIIQTLWFIVSIIARLSRGYPVSLYEDITVVNACCGVIEFACWFHCPQDIRLPFIIKPNIPGASNSLYATKSREPEQELTADREALLVSADATRNEASSEPHVSVTEDMRADRWSKELPISKRPSLIHKKAKRRASFATQAVEFWESSPNSFAIALVVFSVLFSGIHIAAWNCSFPSVAEAWVWRGGSLALTVLGVCPSFIGVDGYTVMHWLSIISLVLYPLVRLTMLVVALMSFRKAPARLYESPSWTQYWPHI</sequence>
<dbReference type="AlphaFoldDB" id="A0AAE0JBK0"/>
<feature type="transmembrane region" description="Helical" evidence="1">
    <location>
        <begin position="398"/>
        <end position="419"/>
    </location>
</feature>
<reference evidence="3" key="2">
    <citation type="submission" date="2023-06" db="EMBL/GenBank/DDBJ databases">
        <authorList>
            <consortium name="Lawrence Berkeley National Laboratory"/>
            <person name="Haridas S."/>
            <person name="Hensen N."/>
            <person name="Bonometti L."/>
            <person name="Westerberg I."/>
            <person name="Brannstrom I.O."/>
            <person name="Guillou S."/>
            <person name="Cros-Aarteil S."/>
            <person name="Calhoun S."/>
            <person name="Kuo A."/>
            <person name="Mondo S."/>
            <person name="Pangilinan J."/>
            <person name="Riley R."/>
            <person name="Labutti K."/>
            <person name="Andreopoulos B."/>
            <person name="Lipzen A."/>
            <person name="Chen C."/>
            <person name="Yanf M."/>
            <person name="Daum C."/>
            <person name="Ng V."/>
            <person name="Clum A."/>
            <person name="Steindorff A."/>
            <person name="Ohm R."/>
            <person name="Martin F."/>
            <person name="Silar P."/>
            <person name="Natvig D."/>
            <person name="Lalanne C."/>
            <person name="Gautier V."/>
            <person name="Ament-Velasquez S.L."/>
            <person name="Kruys A."/>
            <person name="Hutchinson M.I."/>
            <person name="Powell A.J."/>
            <person name="Barry K."/>
            <person name="Miller A.N."/>
            <person name="Grigoriev I.V."/>
            <person name="Debuchy R."/>
            <person name="Gladieux P."/>
            <person name="Thoren M.H."/>
            <person name="Johannesson H."/>
        </authorList>
    </citation>
    <scope>NUCLEOTIDE SEQUENCE</scope>
    <source>
        <strain evidence="3">CBS 560.94</strain>
    </source>
</reference>
<keyword evidence="2" id="KW-0732">Signal</keyword>
<organism evidence="3 4">
    <name type="scientific">Neurospora tetraspora</name>
    <dbReference type="NCBI Taxonomy" id="94610"/>
    <lineage>
        <taxon>Eukaryota</taxon>
        <taxon>Fungi</taxon>
        <taxon>Dikarya</taxon>
        <taxon>Ascomycota</taxon>
        <taxon>Pezizomycotina</taxon>
        <taxon>Sordariomycetes</taxon>
        <taxon>Sordariomycetidae</taxon>
        <taxon>Sordariales</taxon>
        <taxon>Sordariaceae</taxon>
        <taxon>Neurospora</taxon>
    </lineage>
</organism>
<dbReference type="GeneID" id="87865584"/>
<dbReference type="PANTHER" id="PTHR35043">
    <property type="entry name" value="TRANSCRIPTION FACTOR DOMAIN-CONTAINING PROTEIN"/>
    <property type="match status" value="1"/>
</dbReference>
<keyword evidence="1" id="KW-0472">Membrane</keyword>
<feature type="signal peptide" evidence="2">
    <location>
        <begin position="1"/>
        <end position="22"/>
    </location>
</feature>
<feature type="transmembrane region" description="Helical" evidence="1">
    <location>
        <begin position="425"/>
        <end position="451"/>
    </location>
</feature>
<dbReference type="Proteomes" id="UP001278500">
    <property type="component" value="Unassembled WGS sequence"/>
</dbReference>
<accession>A0AAE0JBK0</accession>
<evidence type="ECO:0000256" key="1">
    <source>
        <dbReference type="SAM" id="Phobius"/>
    </source>
</evidence>
<comment type="caution">
    <text evidence="3">The sequence shown here is derived from an EMBL/GenBank/DDBJ whole genome shotgun (WGS) entry which is preliminary data.</text>
</comment>
<dbReference type="EMBL" id="JAUEPP010000006">
    <property type="protein sequence ID" value="KAK3340634.1"/>
    <property type="molecule type" value="Genomic_DNA"/>
</dbReference>
<gene>
    <name evidence="3" type="ORF">B0H65DRAFT_510733</name>
</gene>
<evidence type="ECO:0000256" key="2">
    <source>
        <dbReference type="SAM" id="SignalP"/>
    </source>
</evidence>
<protein>
    <submittedName>
        <fullName evidence="3">Uncharacterized protein</fullName>
    </submittedName>
</protein>
<evidence type="ECO:0000313" key="4">
    <source>
        <dbReference type="Proteomes" id="UP001278500"/>
    </source>
</evidence>